<dbReference type="SUPFAM" id="SSF75471">
    <property type="entry name" value="YhbY-like"/>
    <property type="match status" value="1"/>
</dbReference>
<reference evidence="4 5" key="1">
    <citation type="submission" date="2015-10" db="EMBL/GenBank/DDBJ databases">
        <title>Erysipelothrix larvae sp. LV19 isolated from the larval gut of the rhinoceros beetle, Trypoxylus dichotomus.</title>
        <authorList>
            <person name="Lim S."/>
            <person name="Kim B.-C."/>
        </authorList>
    </citation>
    <scope>NUCLEOTIDE SEQUENCE [LARGE SCALE GENOMIC DNA]</scope>
    <source>
        <strain evidence="4 5">LV19</strain>
    </source>
</reference>
<proteinExistence type="predicted"/>
<dbReference type="RefSeq" id="WP_067631912.1">
    <property type="nucleotide sequence ID" value="NZ_CP013213.1"/>
</dbReference>
<dbReference type="InterPro" id="IPR051925">
    <property type="entry name" value="RNA-binding_domain"/>
</dbReference>
<feature type="domain" description="CRM" evidence="3">
    <location>
        <begin position="1"/>
        <end position="94"/>
    </location>
</feature>
<dbReference type="PANTHER" id="PTHR40065">
    <property type="entry name" value="RNA-BINDING PROTEIN YHBY"/>
    <property type="match status" value="1"/>
</dbReference>
<dbReference type="KEGG" id="erl:AOC36_04670"/>
<dbReference type="GO" id="GO:0003723">
    <property type="term" value="F:RNA binding"/>
    <property type="evidence" value="ECO:0007669"/>
    <property type="project" value="UniProtKB-UniRule"/>
</dbReference>
<dbReference type="Gene3D" id="3.30.110.60">
    <property type="entry name" value="YhbY-like"/>
    <property type="match status" value="1"/>
</dbReference>
<evidence type="ECO:0000256" key="2">
    <source>
        <dbReference type="PROSITE-ProRule" id="PRU00626"/>
    </source>
</evidence>
<evidence type="ECO:0000259" key="3">
    <source>
        <dbReference type="PROSITE" id="PS51295"/>
    </source>
</evidence>
<sequence length="94" mass="10671">MLTNEQKRKLRAIAHHEKTTVYIGKNGLTETVYESFENSLVAHNLVKVTLQKTAPIEKEVVSEELTERFACDLVSSVGRVLVFYRKGPKGRILI</sequence>
<dbReference type="STRING" id="1514105.AOC36_04670"/>
<keyword evidence="5" id="KW-1185">Reference proteome</keyword>
<evidence type="ECO:0000313" key="4">
    <source>
        <dbReference type="EMBL" id="AMC93290.1"/>
    </source>
</evidence>
<evidence type="ECO:0000256" key="1">
    <source>
        <dbReference type="ARBA" id="ARBA00022884"/>
    </source>
</evidence>
<dbReference type="AlphaFoldDB" id="A0A0X8GZL2"/>
<accession>A0A0X8GZL2</accession>
<name>A0A0X8GZL2_9FIRM</name>
<keyword evidence="1 2" id="KW-0694">RNA-binding</keyword>
<dbReference type="PROSITE" id="PS51295">
    <property type="entry name" value="CRM"/>
    <property type="match status" value="1"/>
</dbReference>
<dbReference type="Pfam" id="PF01985">
    <property type="entry name" value="CRS1_YhbY"/>
    <property type="match status" value="1"/>
</dbReference>
<protein>
    <submittedName>
        <fullName evidence="4">RNA-binding protein</fullName>
    </submittedName>
</protein>
<dbReference type="SMART" id="SM01103">
    <property type="entry name" value="CRS1_YhbY"/>
    <property type="match status" value="1"/>
</dbReference>
<dbReference type="Proteomes" id="UP000063781">
    <property type="component" value="Chromosome"/>
</dbReference>
<dbReference type="InterPro" id="IPR001890">
    <property type="entry name" value="RNA-binding_CRM"/>
</dbReference>
<evidence type="ECO:0000313" key="5">
    <source>
        <dbReference type="Proteomes" id="UP000063781"/>
    </source>
</evidence>
<dbReference type="OrthoDB" id="9797519at2"/>
<dbReference type="EMBL" id="CP013213">
    <property type="protein sequence ID" value="AMC93290.1"/>
    <property type="molecule type" value="Genomic_DNA"/>
</dbReference>
<dbReference type="PANTHER" id="PTHR40065:SF3">
    <property type="entry name" value="RNA-BINDING PROTEIN YHBY"/>
    <property type="match status" value="1"/>
</dbReference>
<dbReference type="InterPro" id="IPR035920">
    <property type="entry name" value="YhbY-like_sf"/>
</dbReference>
<gene>
    <name evidence="4" type="ORF">AOC36_04670</name>
</gene>
<organism evidence="4 5">
    <name type="scientific">Erysipelothrix larvae</name>
    <dbReference type="NCBI Taxonomy" id="1514105"/>
    <lineage>
        <taxon>Bacteria</taxon>
        <taxon>Bacillati</taxon>
        <taxon>Bacillota</taxon>
        <taxon>Erysipelotrichia</taxon>
        <taxon>Erysipelotrichales</taxon>
        <taxon>Erysipelotrichaceae</taxon>
        <taxon>Erysipelothrix</taxon>
    </lineage>
</organism>